<feature type="region of interest" description="Disordered" evidence="1">
    <location>
        <begin position="608"/>
        <end position="798"/>
    </location>
</feature>
<feature type="compositionally biased region" description="Basic residues" evidence="1">
    <location>
        <begin position="1038"/>
        <end position="1048"/>
    </location>
</feature>
<dbReference type="EMBL" id="WJBH02000001">
    <property type="protein sequence ID" value="KAI9564550.1"/>
    <property type="molecule type" value="Genomic_DNA"/>
</dbReference>
<feature type="compositionally biased region" description="Low complexity" evidence="1">
    <location>
        <begin position="962"/>
        <end position="981"/>
    </location>
</feature>
<evidence type="ECO:0000313" key="2">
    <source>
        <dbReference type="EMBL" id="KAI9564550.1"/>
    </source>
</evidence>
<evidence type="ECO:0008006" key="4">
    <source>
        <dbReference type="Google" id="ProtNLM"/>
    </source>
</evidence>
<feature type="compositionally biased region" description="Basic and acidic residues" evidence="1">
    <location>
        <begin position="706"/>
        <end position="744"/>
    </location>
</feature>
<feature type="compositionally biased region" description="Basic and acidic residues" evidence="1">
    <location>
        <begin position="399"/>
        <end position="450"/>
    </location>
</feature>
<feature type="region of interest" description="Disordered" evidence="1">
    <location>
        <begin position="348"/>
        <end position="472"/>
    </location>
</feature>
<feature type="compositionally biased region" description="Low complexity" evidence="1">
    <location>
        <begin position="552"/>
        <end position="561"/>
    </location>
</feature>
<dbReference type="AlphaFoldDB" id="A0AAD5LKS6"/>
<dbReference type="PANTHER" id="PTHR46557">
    <property type="entry name" value="SERINE/THREONINE-PROTEIN PHOSPHATASE 1 REGULATORY SUBUNIT 10-RELATED"/>
    <property type="match status" value="1"/>
</dbReference>
<proteinExistence type="predicted"/>
<feature type="compositionally biased region" description="Basic residues" evidence="1">
    <location>
        <begin position="785"/>
        <end position="795"/>
    </location>
</feature>
<gene>
    <name evidence="2" type="ORF">GHT06_008289</name>
</gene>
<feature type="compositionally biased region" description="Basic and acidic residues" evidence="1">
    <location>
        <begin position="1078"/>
        <end position="1088"/>
    </location>
</feature>
<feature type="compositionally biased region" description="Basic and acidic residues" evidence="1">
    <location>
        <begin position="462"/>
        <end position="472"/>
    </location>
</feature>
<dbReference type="Proteomes" id="UP000820818">
    <property type="component" value="Linkage Group LG1"/>
</dbReference>
<comment type="caution">
    <text evidence="2">The sequence shown here is derived from an EMBL/GenBank/DDBJ whole genome shotgun (WGS) entry which is preliminary data.</text>
</comment>
<feature type="region of interest" description="Disordered" evidence="1">
    <location>
        <begin position="938"/>
        <end position="1051"/>
    </location>
</feature>
<name>A0AAD5LKS6_9CRUS</name>
<organism evidence="2 3">
    <name type="scientific">Daphnia sinensis</name>
    <dbReference type="NCBI Taxonomy" id="1820382"/>
    <lineage>
        <taxon>Eukaryota</taxon>
        <taxon>Metazoa</taxon>
        <taxon>Ecdysozoa</taxon>
        <taxon>Arthropoda</taxon>
        <taxon>Crustacea</taxon>
        <taxon>Branchiopoda</taxon>
        <taxon>Diplostraca</taxon>
        <taxon>Cladocera</taxon>
        <taxon>Anomopoda</taxon>
        <taxon>Daphniidae</taxon>
        <taxon>Daphnia</taxon>
        <taxon>Daphnia similis group</taxon>
    </lineage>
</organism>
<accession>A0AAD5LKS6</accession>
<feature type="compositionally biased region" description="Basic and acidic residues" evidence="1">
    <location>
        <begin position="1097"/>
        <end position="1107"/>
    </location>
</feature>
<feature type="region of interest" description="Disordered" evidence="1">
    <location>
        <begin position="1072"/>
        <end position="1111"/>
    </location>
</feature>
<evidence type="ECO:0000313" key="3">
    <source>
        <dbReference type="Proteomes" id="UP000820818"/>
    </source>
</evidence>
<feature type="compositionally biased region" description="Basic and acidic residues" evidence="1">
    <location>
        <begin position="366"/>
        <end position="391"/>
    </location>
</feature>
<dbReference type="GO" id="GO:0000785">
    <property type="term" value="C:chromatin"/>
    <property type="evidence" value="ECO:0007669"/>
    <property type="project" value="TreeGrafter"/>
</dbReference>
<keyword evidence="3" id="KW-1185">Reference proteome</keyword>
<feature type="compositionally biased region" description="Basic and acidic residues" evidence="1">
    <location>
        <begin position="1022"/>
        <end position="1032"/>
    </location>
</feature>
<dbReference type="GO" id="GO:0072357">
    <property type="term" value="C:PTW/PP1 phosphatase complex"/>
    <property type="evidence" value="ECO:0007669"/>
    <property type="project" value="TreeGrafter"/>
</dbReference>
<feature type="region of interest" description="Disordered" evidence="1">
    <location>
        <begin position="527"/>
        <end position="582"/>
    </location>
</feature>
<dbReference type="GO" id="GO:0008157">
    <property type="term" value="F:protein phosphatase 1 binding"/>
    <property type="evidence" value="ECO:0007669"/>
    <property type="project" value="TreeGrafter"/>
</dbReference>
<sequence length="1173" mass="130476">MPRIDPLDLLNCLGVLLSTNGGIKGPGEVVRVARLMLRFSKKLVSKCIYIHVLKATPHELLDQFLNEQGAYFLLLKWLVEALHTRNTPLLTEMLELVQLLPMSEVRLKDEEVTRLIRSTFPYNDLSQMMQSIAEEYNDQNCRNLAAQFWARWCAASSKPEEFTLTQESILPDDMDLSIYAPDTTSTSYGDQLGMNIGEGVDMAMGNLSSLDMNTCTPYMENNDYYNLNHFEPVAMNNNMSHDNHQVYMDGTASYTNEPLQQQLQPQQQLQQHQVLIPGPLEVNNQLLSTPTTAVWPSNSNVPIVPTIQTQPAIDETVKPNEIVSTGLPVLKIKVSKAGTYVVNSTNNPAELKEETKPSPAVGDQNTDTKEKDKTKEKDRIKERRREKDKKTSSSSSSSKTKEGDSKSSDSKKRDKDRERDRSKSSSTRDSKSSSSNGRDRSKSIKDDRKEKPKIKASPRSESQIKEAKQAEKNRETLAAIKAMSPVVKLAKIPRKKVEDIVAPPTETSTTSATELLDKLAPRPKTVKTFNSKFRSTGLVEEPGKSPPVGIRKPGAASPSSAADKKSPNIKRSGSIDGLIPPADKKMKAVDDTAISAAVAAVMKKTASDIKPAVKLISPRPRPLLQDSSLFMDALEAGSKSTTEPRKRKRSAKDGSTPDLPPPPSINIKQELPETPPAPAAPANRETSPTPMKPMFNFYQDTLETDGGIKQEEKPDTATADAKEIKEECPESPSAEKEVRVKMEVDGEENEEANSRDSIKTDMAGEESPPSQSDSGKPKGVLILHAHQKRRPKKNLQWRPEEELEMHHYFELDETERVNVNKLLFGEMKQAEKEREKQSILMSKTMIEEPEIEENPWKGLQRIDNLEDRVIYGENSKEKEIQAARESSTLQALYFKGQVLPDAPIEADPEVPLERTDKAPTIIPLDDVTGNPESVYDHRHLPWPEPKTMRPQHPMAPYGGGPHHVQQPPYQQQHQPPQQQPYGGPGYRSGPPTGPGPIDQYYPDHGPPMHDDHYGHGGLGDIPLHDGHGDIPHHGGPPMHHHHPGGRGGHRGDVGGTWMAGDGSIYPDHDVGQRYNDGPPHRDGPPHHRDGFHHHREREHVHPRDRGGHGYNDMMGGPNPGFMGHPEEWVWMDRDPDSMDHQEVAVEAGKEGHLHLVAAHPTSRVGTSCEDFAV</sequence>
<reference evidence="2 3" key="1">
    <citation type="submission" date="2022-05" db="EMBL/GenBank/DDBJ databases">
        <title>A multi-omics perspective on studying reproductive biology in Daphnia sinensis.</title>
        <authorList>
            <person name="Jia J."/>
        </authorList>
    </citation>
    <scope>NUCLEOTIDE SEQUENCE [LARGE SCALE GENOMIC DNA]</scope>
    <source>
        <strain evidence="2 3">WSL</strain>
    </source>
</reference>
<dbReference type="PANTHER" id="PTHR46557:SF1">
    <property type="entry name" value="SERINE_THREONINE-PROTEIN PHOSPHATASE 1 REGULATORY SUBUNIT 10"/>
    <property type="match status" value="1"/>
</dbReference>
<evidence type="ECO:0000256" key="1">
    <source>
        <dbReference type="SAM" id="MobiDB-lite"/>
    </source>
</evidence>
<protein>
    <recommendedName>
        <fullName evidence="4">Serine/threonine-protein phosphatase 1 regulatory subunit</fullName>
    </recommendedName>
</protein>